<dbReference type="KEGG" id="asag:FGM00_18350"/>
<dbReference type="PROSITE" id="PS51747">
    <property type="entry name" value="CYT_DCMP_DEAMINASES_2"/>
    <property type="match status" value="1"/>
</dbReference>
<dbReference type="RefSeq" id="WP_138854317.1">
    <property type="nucleotide sequence ID" value="NZ_CP040710.1"/>
</dbReference>
<reference evidence="2 3" key="1">
    <citation type="submission" date="2019-05" db="EMBL/GenBank/DDBJ databases">
        <title>Genome sequencing of F202Z8.</title>
        <authorList>
            <person name="Kwon Y.M."/>
        </authorList>
    </citation>
    <scope>NUCLEOTIDE SEQUENCE [LARGE SCALE GENOMIC DNA]</scope>
    <source>
        <strain evidence="2 3">F202Z8</strain>
    </source>
</reference>
<dbReference type="SUPFAM" id="SSF53927">
    <property type="entry name" value="Cytidine deaminase-like"/>
    <property type="match status" value="1"/>
</dbReference>
<sequence>MEQHENFMRQAIALAKKGADSPKGGAFGAVIVCDGKAMVAVHNTVKGSGDCTQHAETKAIREACGLIGKNNLSNCELYTSCEPCMMCLGACYWAGFKAIYFGASALDAKEYGYIYSDMFYNSSAMKRHHEFNMKQLLRDEAIAVWKK</sequence>
<dbReference type="CDD" id="cd01285">
    <property type="entry name" value="nucleoside_deaminase"/>
    <property type="match status" value="1"/>
</dbReference>
<organism evidence="2 3">
    <name type="scientific">Aggregatimonas sangjinii</name>
    <dbReference type="NCBI Taxonomy" id="2583587"/>
    <lineage>
        <taxon>Bacteria</taxon>
        <taxon>Pseudomonadati</taxon>
        <taxon>Bacteroidota</taxon>
        <taxon>Flavobacteriia</taxon>
        <taxon>Flavobacteriales</taxon>
        <taxon>Flavobacteriaceae</taxon>
        <taxon>Aggregatimonas</taxon>
    </lineage>
</organism>
<gene>
    <name evidence="2" type="ORF">FGM00_18350</name>
</gene>
<dbReference type="PANTHER" id="PTHR11079:SF161">
    <property type="entry name" value="CMP_DCMP-TYPE DEAMINASE DOMAIN-CONTAINING PROTEIN"/>
    <property type="match status" value="1"/>
</dbReference>
<dbReference type="EMBL" id="CP040710">
    <property type="protein sequence ID" value="QCX01980.1"/>
    <property type="molecule type" value="Genomic_DNA"/>
</dbReference>
<evidence type="ECO:0000313" key="2">
    <source>
        <dbReference type="EMBL" id="QCX01980.1"/>
    </source>
</evidence>
<dbReference type="OrthoDB" id="9802676at2"/>
<keyword evidence="3" id="KW-1185">Reference proteome</keyword>
<dbReference type="InterPro" id="IPR016193">
    <property type="entry name" value="Cytidine_deaminase-like"/>
</dbReference>
<dbReference type="Pfam" id="PF00383">
    <property type="entry name" value="dCMP_cyt_deam_1"/>
    <property type="match status" value="1"/>
</dbReference>
<dbReference type="GO" id="GO:0006152">
    <property type="term" value="P:purine nucleoside catabolic process"/>
    <property type="evidence" value="ECO:0007669"/>
    <property type="project" value="TreeGrafter"/>
</dbReference>
<proteinExistence type="predicted"/>
<accession>A0A5B7SYX6</accession>
<dbReference type="Gene3D" id="3.40.140.10">
    <property type="entry name" value="Cytidine Deaminase, domain 2"/>
    <property type="match status" value="1"/>
</dbReference>
<dbReference type="InterPro" id="IPR002125">
    <property type="entry name" value="CMP_dCMP_dom"/>
</dbReference>
<protein>
    <submittedName>
        <fullName evidence="2">Nucleoside deaminase</fullName>
    </submittedName>
</protein>
<dbReference type="GO" id="GO:0047974">
    <property type="term" value="F:guanosine deaminase activity"/>
    <property type="evidence" value="ECO:0007669"/>
    <property type="project" value="TreeGrafter"/>
</dbReference>
<name>A0A5B7SYX6_9FLAO</name>
<dbReference type="Proteomes" id="UP000310017">
    <property type="component" value="Chromosome"/>
</dbReference>
<dbReference type="PANTHER" id="PTHR11079">
    <property type="entry name" value="CYTOSINE DEAMINASE FAMILY MEMBER"/>
    <property type="match status" value="1"/>
</dbReference>
<evidence type="ECO:0000313" key="3">
    <source>
        <dbReference type="Proteomes" id="UP000310017"/>
    </source>
</evidence>
<dbReference type="AlphaFoldDB" id="A0A5B7SYX6"/>
<feature type="domain" description="CMP/dCMP-type deaminase" evidence="1">
    <location>
        <begin position="2"/>
        <end position="125"/>
    </location>
</feature>
<evidence type="ECO:0000259" key="1">
    <source>
        <dbReference type="PROSITE" id="PS51747"/>
    </source>
</evidence>